<evidence type="ECO:0000256" key="6">
    <source>
        <dbReference type="ARBA" id="ARBA00022801"/>
    </source>
</evidence>
<evidence type="ECO:0000256" key="7">
    <source>
        <dbReference type="ARBA" id="ARBA00022833"/>
    </source>
</evidence>
<proteinExistence type="inferred from homology"/>
<dbReference type="PANTHER" id="PTHR45726:SF3">
    <property type="entry name" value="LEUKOTRIENE A-4 HYDROLASE"/>
    <property type="match status" value="1"/>
</dbReference>
<dbReference type="Gene3D" id="1.10.390.10">
    <property type="entry name" value="Neutral Protease Domain 2"/>
    <property type="match status" value="2"/>
</dbReference>
<dbReference type="InterPro" id="IPR038502">
    <property type="entry name" value="M1_LTA-4_hydro/amino_C_sf"/>
</dbReference>
<accession>A0A158QF79</accession>
<dbReference type="InterPro" id="IPR045357">
    <property type="entry name" value="Aminopeptidase_N-like_N"/>
</dbReference>
<evidence type="ECO:0000256" key="4">
    <source>
        <dbReference type="ARBA" id="ARBA00022670"/>
    </source>
</evidence>
<dbReference type="GO" id="GO:0004177">
    <property type="term" value="F:aminopeptidase activity"/>
    <property type="evidence" value="ECO:0007669"/>
    <property type="project" value="TreeGrafter"/>
</dbReference>
<dbReference type="Proteomes" id="UP000274504">
    <property type="component" value="Unassembled WGS sequence"/>
</dbReference>
<dbReference type="InterPro" id="IPR027268">
    <property type="entry name" value="Peptidase_M4/M1_CTD_sf"/>
</dbReference>
<dbReference type="InterPro" id="IPR034015">
    <property type="entry name" value="M1_LTA4H"/>
</dbReference>
<dbReference type="GO" id="GO:0008270">
    <property type="term" value="F:zinc ion binding"/>
    <property type="evidence" value="ECO:0007669"/>
    <property type="project" value="InterPro"/>
</dbReference>
<dbReference type="CDD" id="cd09599">
    <property type="entry name" value="M1_LTA4H"/>
    <property type="match status" value="2"/>
</dbReference>
<dbReference type="InterPro" id="IPR015211">
    <property type="entry name" value="Peptidase_M1_C"/>
</dbReference>
<dbReference type="SUPFAM" id="SSF55486">
    <property type="entry name" value="Metalloproteases ('zincins'), catalytic domain"/>
    <property type="match status" value="2"/>
</dbReference>
<evidence type="ECO:0000259" key="11">
    <source>
        <dbReference type="SMART" id="SM01263"/>
    </source>
</evidence>
<evidence type="ECO:0000256" key="8">
    <source>
        <dbReference type="ARBA" id="ARBA00023049"/>
    </source>
</evidence>
<dbReference type="GO" id="GO:0043171">
    <property type="term" value="P:peptide catabolic process"/>
    <property type="evidence" value="ECO:0007669"/>
    <property type="project" value="TreeGrafter"/>
</dbReference>
<dbReference type="OrthoDB" id="79562at2759"/>
<keyword evidence="8" id="KW-0482">Metalloprotease</keyword>
<dbReference type="WBParaSite" id="HDID_0000848201-mRNA-1">
    <property type="protein sequence ID" value="HDID_0000848201-mRNA-1"/>
    <property type="gene ID" value="HDID_0000848201"/>
</dbReference>
<dbReference type="PANTHER" id="PTHR45726">
    <property type="entry name" value="LEUKOTRIENE A-4 HYDROLASE"/>
    <property type="match status" value="1"/>
</dbReference>
<dbReference type="InterPro" id="IPR001930">
    <property type="entry name" value="Peptidase_M1"/>
</dbReference>
<dbReference type="Gene3D" id="1.25.40.320">
    <property type="entry name" value="Peptidase M1, leukotriene A4 hydrolase/aminopeptidase C-terminal domain"/>
    <property type="match status" value="3"/>
</dbReference>
<dbReference type="SMART" id="SM01263">
    <property type="entry name" value="Leuk-A4-hydro_C"/>
    <property type="match status" value="2"/>
</dbReference>
<name>A0A158QF79_HYMDI</name>
<dbReference type="Pfam" id="PF17900">
    <property type="entry name" value="Peptidase_M1_N"/>
    <property type="match status" value="2"/>
</dbReference>
<comment type="cofactor">
    <cofactor evidence="9">
        <name>Zn(2+)</name>
        <dbReference type="ChEBI" id="CHEBI:29105"/>
    </cofactor>
    <text evidence="9">Binds 1 zinc ion per subunit.</text>
</comment>
<reference evidence="14" key="1">
    <citation type="submission" date="2016-04" db="UniProtKB">
        <authorList>
            <consortium name="WormBaseParasite"/>
        </authorList>
    </citation>
    <scope>IDENTIFICATION</scope>
</reference>
<keyword evidence="7 9" id="KW-0862">Zinc</keyword>
<dbReference type="InterPro" id="IPR016024">
    <property type="entry name" value="ARM-type_fold"/>
</dbReference>
<keyword evidence="6" id="KW-0378">Hydrolase</keyword>
<dbReference type="FunFam" id="3.30.2010.30:FF:000001">
    <property type="entry name" value="Leukotriene A(4) hydrolase"/>
    <property type="match status" value="2"/>
</dbReference>
<dbReference type="PRINTS" id="PR00756">
    <property type="entry name" value="ALADIPTASE"/>
</dbReference>
<keyword evidence="3" id="KW-0963">Cytoplasm</keyword>
<dbReference type="InterPro" id="IPR042097">
    <property type="entry name" value="Aminopeptidase_N-like_N_sf"/>
</dbReference>
<keyword evidence="5 9" id="KW-0479">Metal-binding</keyword>
<evidence type="ECO:0000313" key="14">
    <source>
        <dbReference type="WBParaSite" id="HDID_0000848201-mRNA-1"/>
    </source>
</evidence>
<feature type="compositionally biased region" description="Polar residues" evidence="10">
    <location>
        <begin position="10"/>
        <end position="28"/>
    </location>
</feature>
<dbReference type="Gene3D" id="2.60.40.1730">
    <property type="entry name" value="tricorn interacting facor f3 domain"/>
    <property type="match status" value="2"/>
</dbReference>
<evidence type="ECO:0000313" key="13">
    <source>
        <dbReference type="Proteomes" id="UP000274504"/>
    </source>
</evidence>
<dbReference type="GO" id="GO:0006508">
    <property type="term" value="P:proteolysis"/>
    <property type="evidence" value="ECO:0007669"/>
    <property type="project" value="UniProtKB-KW"/>
</dbReference>
<dbReference type="GO" id="GO:0008237">
    <property type="term" value="F:metallopeptidase activity"/>
    <property type="evidence" value="ECO:0007669"/>
    <property type="project" value="UniProtKB-KW"/>
</dbReference>
<evidence type="ECO:0000256" key="1">
    <source>
        <dbReference type="ARBA" id="ARBA00004496"/>
    </source>
</evidence>
<feature type="binding site" evidence="9">
    <location>
        <position position="308"/>
    </location>
    <ligand>
        <name>Zn(2+)</name>
        <dbReference type="ChEBI" id="CHEBI:29105"/>
        <note>catalytic</note>
    </ligand>
</feature>
<dbReference type="SUPFAM" id="SSF63737">
    <property type="entry name" value="Leukotriene A4 hydrolase N-terminal domain"/>
    <property type="match status" value="2"/>
</dbReference>
<protein>
    <submittedName>
        <fullName evidence="14">Leukotriene A(4) hydrolase</fullName>
    </submittedName>
</protein>
<evidence type="ECO:0000313" key="12">
    <source>
        <dbReference type="EMBL" id="VDL60798.1"/>
    </source>
</evidence>
<dbReference type="SUPFAM" id="SSF48371">
    <property type="entry name" value="ARM repeat"/>
    <property type="match status" value="2"/>
</dbReference>
<evidence type="ECO:0000256" key="10">
    <source>
        <dbReference type="SAM" id="MobiDB-lite"/>
    </source>
</evidence>
<reference evidence="12 13" key="2">
    <citation type="submission" date="2018-11" db="EMBL/GenBank/DDBJ databases">
        <authorList>
            <consortium name="Pathogen Informatics"/>
        </authorList>
    </citation>
    <scope>NUCLEOTIDE SEQUENCE [LARGE SCALE GENOMIC DNA]</scope>
</reference>
<evidence type="ECO:0000256" key="9">
    <source>
        <dbReference type="PIRSR" id="PIRSR634015-3"/>
    </source>
</evidence>
<gene>
    <name evidence="12" type="ORF">HDID_LOCUS8480</name>
</gene>
<dbReference type="AlphaFoldDB" id="A0A158QF79"/>
<dbReference type="STRING" id="6216.A0A158QF79"/>
<feature type="binding site" evidence="9">
    <location>
        <position position="312"/>
    </location>
    <ligand>
        <name>Zn(2+)</name>
        <dbReference type="ChEBI" id="CHEBI:29105"/>
        <note>catalytic</note>
    </ligand>
</feature>
<evidence type="ECO:0000256" key="5">
    <source>
        <dbReference type="ARBA" id="ARBA00022723"/>
    </source>
</evidence>
<evidence type="ECO:0000256" key="2">
    <source>
        <dbReference type="ARBA" id="ARBA00010136"/>
    </source>
</evidence>
<dbReference type="GO" id="GO:0004301">
    <property type="term" value="F:epoxide hydrolase activity"/>
    <property type="evidence" value="ECO:0007669"/>
    <property type="project" value="TreeGrafter"/>
</dbReference>
<feature type="domain" description="Peptidase M1 leukotriene A4 hydrolase/aminopeptidase C-terminal" evidence="11">
    <location>
        <begin position="1102"/>
        <end position="1254"/>
    </location>
</feature>
<sequence>MATPDLSGAENISNSTDDPSSESNPDLHNTQHVDFDLKIDFDSKTVSGTVKLLIEPIDTSAESRDTLKLDVKDINISRVTINDNPVEYQINSGNYPTLGNVMCVKVGEHTSRFAVVIEYSTTPQASALQWLDAQMTADKRNPFLFTQCEAIHARSLFPCQDTPKVKFTYTAKILAPSNLQVLMGATKSNSKSSDVLENWSEHYFFQNVRIPSYLIALACGELNDTPIGQKSRVYAEPSLLLRAAKEFSAVDRMLNAAIKICGPYSWGCYDILVLPPSFPYSGMENPQLTFVTPTLLAGDGSLTSVIAHQIAHSWIGNLVTNATWEHFWLNEGHTVYLEGLILEKLYGTEYRELFIELGYEVLQACLEKEFNQGHPLTKLIPCLKGVHTDDSFSTVPYQKGSLFLYYLECKYGKEAILTWLRAYIDHYREKSITTEEWKWFLAQHLGKQLLDEIDWDAWLFSAGPIPWVPPTNRVLSKVVDQVAEKIINTSLLNDNDSAVYIRLQYESMIPLQQQLLWQRLLKCVPLPHDNLNVLKTVLSMSNTQNAEIRYRWALIVIYSQYLPGLDGALEFLNSQGRLEYTRPIYRALVAWPGIRAQAINNFKANRPYMHPTTAKQEVAIVSNAAIHDPSSEANPNLHVIQHVDFDLKIDFDTKTVSGNVKIMIEQIDTSTEKQEPLKLDIKDINVSRVTLNDAPVDFEIHPGSYPALGSVLCIKVGKQASKFAVVIEYSTTPQASALQWLEAQMTADKRSPFLFTQCQAIHARSLFPCQDTPKVKFTYTAKILAPANLQVLMSATKSNSTSSEVQENWGAHYFFQNVRVPSYLIALACGELNDSPIGLNSRVYAEPSVLPRAAREFNVVDRMLDAAVKICGPYSWGCYDILVLPPSFPYGGMENPQLTFVTPTILAGDGSLLSTIAHEIAHSWTGNLVTNATWEHFWLNEGHTVYVEGLILEELYGTDHRELFIELGYEVLQACLQNEFKANHPFAKLIPCLKGIHTDDSFSIVPYQKGSLFLYYLEKTYGKGKSVIPFRLRAYIDNYREKSITTDEWKQFLSLHLGKQVLDEVDWDTWLFSAGPIPWVPPTNRVLSNVVDEITEKIRSTSLINDTECAAYLRSKYESMIPLQRQLLWQQLLKYVPLPHDNLNVLNTMLALSQTQNTEIRFRFVTYNFYHTIGHFYVLSYCFRWSQIVIDSQYLPGLDGALEFLNSQGRLKFTRPLYRALMGWPSIRAQAINNFKANRPYMHPTTAKLVEKDIESAQSQ</sequence>
<evidence type="ECO:0000256" key="3">
    <source>
        <dbReference type="ARBA" id="ARBA00022490"/>
    </source>
</evidence>
<feature type="region of interest" description="Disordered" evidence="10">
    <location>
        <begin position="1"/>
        <end position="29"/>
    </location>
</feature>
<feature type="binding site" evidence="9">
    <location>
        <position position="331"/>
    </location>
    <ligand>
        <name>Zn(2+)</name>
        <dbReference type="ChEBI" id="CHEBI:29105"/>
        <note>catalytic</note>
    </ligand>
</feature>
<dbReference type="Pfam" id="PF01433">
    <property type="entry name" value="Peptidase_M1"/>
    <property type="match status" value="2"/>
</dbReference>
<keyword evidence="4" id="KW-0645">Protease</keyword>
<dbReference type="Pfam" id="PF09127">
    <property type="entry name" value="Leuk-A4-hydro_C"/>
    <property type="match status" value="2"/>
</dbReference>
<dbReference type="GO" id="GO:0005829">
    <property type="term" value="C:cytosol"/>
    <property type="evidence" value="ECO:0007669"/>
    <property type="project" value="TreeGrafter"/>
</dbReference>
<comment type="similarity">
    <text evidence="2">Belongs to the peptidase M1 family.</text>
</comment>
<dbReference type="InterPro" id="IPR014782">
    <property type="entry name" value="Peptidase_M1_dom"/>
</dbReference>
<feature type="domain" description="Peptidase M1 leukotriene A4 hydrolase/aminopeptidase C-terminal" evidence="11">
    <location>
        <begin position="474"/>
        <end position="621"/>
    </location>
</feature>
<dbReference type="InterPro" id="IPR049980">
    <property type="entry name" value="LTA4H_cat"/>
</dbReference>
<comment type="subcellular location">
    <subcellularLocation>
        <location evidence="1">Cytoplasm</location>
    </subcellularLocation>
</comment>
<dbReference type="Gene3D" id="3.30.2010.30">
    <property type="match status" value="2"/>
</dbReference>
<dbReference type="EMBL" id="UYSG01011085">
    <property type="protein sequence ID" value="VDL60798.1"/>
    <property type="molecule type" value="Genomic_DNA"/>
</dbReference>
<organism evidence="14">
    <name type="scientific">Hymenolepis diminuta</name>
    <name type="common">Rat tapeworm</name>
    <dbReference type="NCBI Taxonomy" id="6216"/>
    <lineage>
        <taxon>Eukaryota</taxon>
        <taxon>Metazoa</taxon>
        <taxon>Spiralia</taxon>
        <taxon>Lophotrochozoa</taxon>
        <taxon>Platyhelminthes</taxon>
        <taxon>Cestoda</taxon>
        <taxon>Eucestoda</taxon>
        <taxon>Cyclophyllidea</taxon>
        <taxon>Hymenolepididae</taxon>
        <taxon>Hymenolepis</taxon>
    </lineage>
</organism>